<sequence length="178" mass="20281">MSFAPAPKPKPTSTLQPYPDAVRSSLSAAMCLQNFASQVVERHNKPEVEVRGDEELLMNPVVVSRSDKESVLIEGSVNALRVSIQIKQADMIEEILCKKFMGFMMMRAENFVVLRRKPVPGYDVSFLITNFHTEQMYKHKLVDFVIQFMTDIDKEISDMKLTVNARARICAESFLSQF</sequence>
<evidence type="ECO:0000256" key="1">
    <source>
        <dbReference type="ARBA" id="ARBA00004245"/>
    </source>
</evidence>
<proteinExistence type="inferred from homology"/>
<dbReference type="Pfam" id="PF05856">
    <property type="entry name" value="ARPC4"/>
    <property type="match status" value="1"/>
</dbReference>
<dbReference type="OMA" id="EAYLGEF"/>
<dbReference type="SUPFAM" id="SSF69645">
    <property type="entry name" value="Arp2/3 complex subunits"/>
    <property type="match status" value="1"/>
</dbReference>
<comment type="subcellular location">
    <subcellularLocation>
        <location evidence="1 6">Cytoplasm</location>
        <location evidence="1 6">Cytoskeleton</location>
    </subcellularLocation>
</comment>
<dbReference type="PIRSF" id="PIRSF039100">
    <property type="entry name" value="ARPC4"/>
    <property type="match status" value="1"/>
</dbReference>
<dbReference type="GO" id="GO:0034314">
    <property type="term" value="P:Arp2/3 complex-mediated actin nucleation"/>
    <property type="evidence" value="ECO:0007669"/>
    <property type="project" value="UniProtKB-UniRule"/>
</dbReference>
<dbReference type="GO" id="GO:0051015">
    <property type="term" value="F:actin filament binding"/>
    <property type="evidence" value="ECO:0007669"/>
    <property type="project" value="TreeGrafter"/>
</dbReference>
<dbReference type="InterPro" id="IPR034666">
    <property type="entry name" value="ARPC2/4"/>
</dbReference>
<dbReference type="RefSeq" id="XP_004993300.1">
    <property type="nucleotide sequence ID" value="XM_004993243.1"/>
</dbReference>
<dbReference type="Proteomes" id="UP000007799">
    <property type="component" value="Unassembled WGS sequence"/>
</dbReference>
<protein>
    <recommendedName>
        <fullName evidence="6">Actin-related protein 2/3 complex subunit 4</fullName>
    </recommendedName>
</protein>
<dbReference type="PANTHER" id="PTHR22629">
    <property type="entry name" value="ARP2/3 COMPLEX 20 KD SUBUNIT"/>
    <property type="match status" value="1"/>
</dbReference>
<gene>
    <name evidence="7" type="ORF">PTSG_06411</name>
</gene>
<dbReference type="OrthoDB" id="336240at2759"/>
<comment type="similarity">
    <text evidence="2 6">Belongs to the ARPC4 family.</text>
</comment>
<evidence type="ECO:0000256" key="2">
    <source>
        <dbReference type="ARBA" id="ARBA00005919"/>
    </source>
</evidence>
<dbReference type="EMBL" id="GL832968">
    <property type="protein sequence ID" value="EGD74400.1"/>
    <property type="molecule type" value="Genomic_DNA"/>
</dbReference>
<dbReference type="Gene3D" id="3.30.1460.20">
    <property type="match status" value="1"/>
</dbReference>
<keyword evidence="5 6" id="KW-0206">Cytoskeleton</keyword>
<reference evidence="7" key="1">
    <citation type="submission" date="2009-08" db="EMBL/GenBank/DDBJ databases">
        <title>Annotation of Salpingoeca rosetta.</title>
        <authorList>
            <consortium name="The Broad Institute Genome Sequencing Platform"/>
            <person name="Russ C."/>
            <person name="Cuomo C."/>
            <person name="Burger G."/>
            <person name="Gray M.W."/>
            <person name="Holland P.W.H."/>
            <person name="King N."/>
            <person name="Lang F.B.F."/>
            <person name="Roger A.J."/>
            <person name="Ruiz-Trillo I."/>
            <person name="Young S.K."/>
            <person name="Zeng Q."/>
            <person name="Gargeya S."/>
            <person name="Alvarado L."/>
            <person name="Berlin A."/>
            <person name="Chapman S.B."/>
            <person name="Chen Z."/>
            <person name="Freedman E."/>
            <person name="Gellesch M."/>
            <person name="Goldberg J."/>
            <person name="Griggs A."/>
            <person name="Gujja S."/>
            <person name="Heilman E."/>
            <person name="Heiman D."/>
            <person name="Howarth C."/>
            <person name="Mehta T."/>
            <person name="Neiman D."/>
            <person name="Pearson M."/>
            <person name="Roberts A."/>
            <person name="Saif S."/>
            <person name="Shea T."/>
            <person name="Shenoy N."/>
            <person name="Sisk P."/>
            <person name="Stolte C."/>
            <person name="Sykes S."/>
            <person name="White J."/>
            <person name="Yandava C."/>
            <person name="Haas B."/>
            <person name="Nusbaum C."/>
            <person name="Birren B."/>
        </authorList>
    </citation>
    <scope>NUCLEOTIDE SEQUENCE [LARGE SCALE GENOMIC DNA]</scope>
    <source>
        <strain evidence="7">ATCC 50818</strain>
    </source>
</reference>
<dbReference type="KEGG" id="sre:PTSG_06411"/>
<keyword evidence="3 6" id="KW-0963">Cytoplasm</keyword>
<dbReference type="FunCoup" id="F2UBY5">
    <property type="interactions" value="1564"/>
</dbReference>
<dbReference type="eggNOG" id="KOG1876">
    <property type="taxonomic scope" value="Eukaryota"/>
</dbReference>
<dbReference type="GeneID" id="16073875"/>
<keyword evidence="4 6" id="KW-0009">Actin-binding</keyword>
<dbReference type="GO" id="GO:0030041">
    <property type="term" value="P:actin filament polymerization"/>
    <property type="evidence" value="ECO:0007669"/>
    <property type="project" value="UniProtKB-UniRule"/>
</dbReference>
<evidence type="ECO:0000256" key="4">
    <source>
        <dbReference type="ARBA" id="ARBA00023203"/>
    </source>
</evidence>
<dbReference type="GO" id="GO:0005885">
    <property type="term" value="C:Arp2/3 protein complex"/>
    <property type="evidence" value="ECO:0007669"/>
    <property type="project" value="UniProtKB-UniRule"/>
</dbReference>
<dbReference type="InParanoid" id="F2UBY5"/>
<evidence type="ECO:0000313" key="8">
    <source>
        <dbReference type="Proteomes" id="UP000007799"/>
    </source>
</evidence>
<accession>F2UBY5</accession>
<organism evidence="8">
    <name type="scientific">Salpingoeca rosetta (strain ATCC 50818 / BSB-021)</name>
    <dbReference type="NCBI Taxonomy" id="946362"/>
    <lineage>
        <taxon>Eukaryota</taxon>
        <taxon>Choanoflagellata</taxon>
        <taxon>Craspedida</taxon>
        <taxon>Salpingoecidae</taxon>
        <taxon>Salpingoeca</taxon>
    </lineage>
</organism>
<evidence type="ECO:0000256" key="5">
    <source>
        <dbReference type="ARBA" id="ARBA00023212"/>
    </source>
</evidence>
<name>F2UBY5_SALR5</name>
<dbReference type="PANTHER" id="PTHR22629:SF0">
    <property type="entry name" value="ACTIN-RELATED PROTEIN 2_3 COMPLEX SUBUNIT 4"/>
    <property type="match status" value="1"/>
</dbReference>
<evidence type="ECO:0000313" key="7">
    <source>
        <dbReference type="EMBL" id="EGD74400.1"/>
    </source>
</evidence>
<evidence type="ECO:0000256" key="6">
    <source>
        <dbReference type="PIRNR" id="PIRNR039100"/>
    </source>
</evidence>
<dbReference type="InterPro" id="IPR008384">
    <property type="entry name" value="ARPC4"/>
</dbReference>
<dbReference type="STRING" id="946362.F2UBY5"/>
<comment type="function">
    <text evidence="6">Functions as actin-binding component of the Arp2/3 complex which is involved in regulation of actin polymerization and together with an activating nucleation-promoting factor (NPF) mediates the formation of branched actin networks. Seems to contact the mother actin filament.</text>
</comment>
<dbReference type="AlphaFoldDB" id="F2UBY5"/>
<keyword evidence="8" id="KW-1185">Reference proteome</keyword>
<dbReference type="FunFam" id="3.30.1460.20:FF:000001">
    <property type="entry name" value="Actin-related protein 2/3 complex subunit 4"/>
    <property type="match status" value="1"/>
</dbReference>
<evidence type="ECO:0000256" key="3">
    <source>
        <dbReference type="ARBA" id="ARBA00022490"/>
    </source>
</evidence>